<keyword evidence="2" id="KW-1185">Reference proteome</keyword>
<accession>A0A8H4RIH0</accession>
<sequence length="375" mass="42097">MPPIRLSPNRGLLGFTFLDAEVKEPSNLDLQRHIERRDKKLKSLNPADDTQIHASHFAASDLPLGLTVPLYSSIRSPKFFPPGLTPLNECILAIAWELNNQSSACDVLEIFGNSTLESFITLLRSGAIYQAKLERVRPTSPLQNATDSLFQDQLIAQSLICLRSYLEEMSVKDDFIHLSSHEYCHDSCEVQCISDLESDITLHLDGLSRVFFKKGNLKARNGYRISVFYSFCIRATVRKLLQRLSGIIMISSSFTSVVESTPSASKQFLHLAVNLLIASSGAYNPLSINYPLVDPGHISNNEDIILLQQALGGRVENPAEYLGKLFEIEEIRAPKEIKRRGWYHCPIFSETPVASSISDDRIAIESLQRFRQQCI</sequence>
<name>A0A8H4RIH0_9HELO</name>
<dbReference type="Proteomes" id="UP000566819">
    <property type="component" value="Unassembled WGS sequence"/>
</dbReference>
<reference evidence="1 2" key="1">
    <citation type="submission" date="2020-03" db="EMBL/GenBank/DDBJ databases">
        <title>Draft Genome Sequence of Cudoniella acicularis.</title>
        <authorList>
            <person name="Buettner E."/>
            <person name="Kellner H."/>
        </authorList>
    </citation>
    <scope>NUCLEOTIDE SEQUENCE [LARGE SCALE GENOMIC DNA]</scope>
    <source>
        <strain evidence="1 2">DSM 108380</strain>
    </source>
</reference>
<organism evidence="1 2">
    <name type="scientific">Cudoniella acicularis</name>
    <dbReference type="NCBI Taxonomy" id="354080"/>
    <lineage>
        <taxon>Eukaryota</taxon>
        <taxon>Fungi</taxon>
        <taxon>Dikarya</taxon>
        <taxon>Ascomycota</taxon>
        <taxon>Pezizomycotina</taxon>
        <taxon>Leotiomycetes</taxon>
        <taxon>Helotiales</taxon>
        <taxon>Tricladiaceae</taxon>
        <taxon>Cudoniella</taxon>
    </lineage>
</organism>
<evidence type="ECO:0000313" key="2">
    <source>
        <dbReference type="Proteomes" id="UP000566819"/>
    </source>
</evidence>
<evidence type="ECO:0000313" key="1">
    <source>
        <dbReference type="EMBL" id="KAF4630709.1"/>
    </source>
</evidence>
<proteinExistence type="predicted"/>
<protein>
    <submittedName>
        <fullName evidence="1">Uncharacterized protein</fullName>
    </submittedName>
</protein>
<dbReference type="OrthoDB" id="3524154at2759"/>
<gene>
    <name evidence="1" type="ORF">G7Y89_g7426</name>
</gene>
<comment type="caution">
    <text evidence="1">The sequence shown here is derived from an EMBL/GenBank/DDBJ whole genome shotgun (WGS) entry which is preliminary data.</text>
</comment>
<dbReference type="EMBL" id="JAAMPI010000522">
    <property type="protein sequence ID" value="KAF4630709.1"/>
    <property type="molecule type" value="Genomic_DNA"/>
</dbReference>
<dbReference type="AlphaFoldDB" id="A0A8H4RIH0"/>